<organism evidence="4 5">
    <name type="scientific">Brachionus calyciflorus</name>
    <dbReference type="NCBI Taxonomy" id="104777"/>
    <lineage>
        <taxon>Eukaryota</taxon>
        <taxon>Metazoa</taxon>
        <taxon>Spiralia</taxon>
        <taxon>Gnathifera</taxon>
        <taxon>Rotifera</taxon>
        <taxon>Eurotatoria</taxon>
        <taxon>Monogononta</taxon>
        <taxon>Pseudotrocha</taxon>
        <taxon>Ploima</taxon>
        <taxon>Brachionidae</taxon>
        <taxon>Brachionus</taxon>
    </lineage>
</organism>
<evidence type="ECO:0000313" key="4">
    <source>
        <dbReference type="EMBL" id="CAF0996197.1"/>
    </source>
</evidence>
<dbReference type="PROSITE" id="PS00678">
    <property type="entry name" value="WD_REPEATS_1"/>
    <property type="match status" value="3"/>
</dbReference>
<dbReference type="SUPFAM" id="SSF50978">
    <property type="entry name" value="WD40 repeat-like"/>
    <property type="match status" value="1"/>
</dbReference>
<evidence type="ECO:0000256" key="2">
    <source>
        <dbReference type="ARBA" id="ARBA00022737"/>
    </source>
</evidence>
<keyword evidence="2" id="KW-0677">Repeat</keyword>
<dbReference type="Gene3D" id="2.130.10.10">
    <property type="entry name" value="YVTN repeat-like/Quinoprotein amine dehydrogenase"/>
    <property type="match status" value="2"/>
</dbReference>
<dbReference type="InterPro" id="IPR015943">
    <property type="entry name" value="WD40/YVTN_repeat-like_dom_sf"/>
</dbReference>
<dbReference type="PANTHER" id="PTHR19848:SF8">
    <property type="entry name" value="F-BOX AND WD REPEAT DOMAIN CONTAINING 7"/>
    <property type="match status" value="1"/>
</dbReference>
<dbReference type="SMART" id="SM00320">
    <property type="entry name" value="WD40"/>
    <property type="match status" value="7"/>
</dbReference>
<dbReference type="OrthoDB" id="19711at2759"/>
<reference evidence="4" key="1">
    <citation type="submission" date="2021-02" db="EMBL/GenBank/DDBJ databases">
        <authorList>
            <person name="Nowell W R."/>
        </authorList>
    </citation>
    <scope>NUCLEOTIDE SEQUENCE</scope>
    <source>
        <strain evidence="4">Ploen Becks lab</strain>
    </source>
</reference>
<dbReference type="PROSITE" id="PS50294">
    <property type="entry name" value="WD_REPEATS_REGION"/>
    <property type="match status" value="5"/>
</dbReference>
<comment type="caution">
    <text evidence="4">The sequence shown here is derived from an EMBL/GenBank/DDBJ whole genome shotgun (WGS) entry which is preliminary data.</text>
</comment>
<keyword evidence="5" id="KW-1185">Reference proteome</keyword>
<dbReference type="Pfam" id="PF00400">
    <property type="entry name" value="WD40"/>
    <property type="match status" value="6"/>
</dbReference>
<dbReference type="CDD" id="cd00200">
    <property type="entry name" value="WD40"/>
    <property type="match status" value="1"/>
</dbReference>
<dbReference type="PROSITE" id="PS50082">
    <property type="entry name" value="WD_REPEATS_2"/>
    <property type="match status" value="6"/>
</dbReference>
<dbReference type="InterPro" id="IPR020472">
    <property type="entry name" value="WD40_PAC1"/>
</dbReference>
<feature type="repeat" description="WD" evidence="3">
    <location>
        <begin position="412"/>
        <end position="445"/>
    </location>
</feature>
<sequence>MNNKQQEFENKITKLKSLNRKVLNIKRDAQFWVEKSFEKILSELDLKREEIKREFEAKLDAYYLSLRDELKTKMNKMTCALQKSLIEIPSDLDLDPQNQKKSIDLNFEKIKKSINQHYKFLSDSKIGESFKLSSPNKEINMADIFGKLHQNESSIDYELTCSIDSHESTVTCIEIFNDKIISGSLDSTIKIWQKNEGICLKKLTDHSDSVFSLSINENYLASGSADKTIKIWNLNKLECVRTLRGHNDYIHCLKFFKNGQLLSGSFDKTIKIWDLKQGNYLSSSLCLNTLSDNKADIYCLEEGDNMIIAGLTDDSIQTWNLKTGAPMKTLKGHNNIVLCLKQLNSCLLASGSLDTTIKIWNVYTGQCLTTLKRHKQGVRCLAKLNNGQFVSGSDEGRFNIWNIETGESIKSFEAHKDKIYCIIETNNQEIITGSKDKFIKIWSPK</sequence>
<name>A0A814GGN0_9BILA</name>
<evidence type="ECO:0000256" key="1">
    <source>
        <dbReference type="ARBA" id="ARBA00022574"/>
    </source>
</evidence>
<dbReference type="InterPro" id="IPR001680">
    <property type="entry name" value="WD40_rpt"/>
</dbReference>
<feature type="repeat" description="WD" evidence="3">
    <location>
        <begin position="243"/>
        <end position="283"/>
    </location>
</feature>
<dbReference type="InterPro" id="IPR019775">
    <property type="entry name" value="WD40_repeat_CS"/>
</dbReference>
<feature type="repeat" description="WD" evidence="3">
    <location>
        <begin position="371"/>
        <end position="411"/>
    </location>
</feature>
<dbReference type="PRINTS" id="PR00320">
    <property type="entry name" value="GPROTEINBRPT"/>
</dbReference>
<proteinExistence type="predicted"/>
<feature type="repeat" description="WD" evidence="3">
    <location>
        <begin position="163"/>
        <end position="202"/>
    </location>
</feature>
<feature type="repeat" description="WD" evidence="3">
    <location>
        <begin position="203"/>
        <end position="242"/>
    </location>
</feature>
<dbReference type="EMBL" id="CAJNOC010003749">
    <property type="protein sequence ID" value="CAF0996197.1"/>
    <property type="molecule type" value="Genomic_DNA"/>
</dbReference>
<gene>
    <name evidence="4" type="ORF">OXX778_LOCUS16169</name>
</gene>
<protein>
    <submittedName>
        <fullName evidence="4">Uncharacterized protein</fullName>
    </submittedName>
</protein>
<dbReference type="AlphaFoldDB" id="A0A814GGN0"/>
<feature type="repeat" description="WD" evidence="3">
    <location>
        <begin position="330"/>
        <end position="370"/>
    </location>
</feature>
<dbReference type="Proteomes" id="UP000663879">
    <property type="component" value="Unassembled WGS sequence"/>
</dbReference>
<keyword evidence="1 3" id="KW-0853">WD repeat</keyword>
<accession>A0A814GGN0</accession>
<dbReference type="PANTHER" id="PTHR19848">
    <property type="entry name" value="WD40 REPEAT PROTEIN"/>
    <property type="match status" value="1"/>
</dbReference>
<evidence type="ECO:0000256" key="3">
    <source>
        <dbReference type="PROSITE-ProRule" id="PRU00221"/>
    </source>
</evidence>
<evidence type="ECO:0000313" key="5">
    <source>
        <dbReference type="Proteomes" id="UP000663879"/>
    </source>
</evidence>
<dbReference type="InterPro" id="IPR036322">
    <property type="entry name" value="WD40_repeat_dom_sf"/>
</dbReference>